<gene>
    <name evidence="1" type="ORF">OIU84_022752</name>
</gene>
<dbReference type="EMBL" id="JAPFFJ010000005">
    <property type="protein sequence ID" value="KAJ6427216.1"/>
    <property type="molecule type" value="Genomic_DNA"/>
</dbReference>
<accession>A0AAD6KPM9</accession>
<sequence>MVGLLKGFWLTHMQATSSTCSISSSKPFPLRRRSKTSSCLPSLLICCTQPTNSLDIFGLHTSIHNMRLTYLVHVSQTTTCSPCNLKSSGPI</sequence>
<name>A0AAD6KPM9_9ROSI</name>
<protein>
    <submittedName>
        <fullName evidence="1">Uncharacterized protein</fullName>
    </submittedName>
</protein>
<organism evidence="1 2">
    <name type="scientific">Salix udensis</name>
    <dbReference type="NCBI Taxonomy" id="889485"/>
    <lineage>
        <taxon>Eukaryota</taxon>
        <taxon>Viridiplantae</taxon>
        <taxon>Streptophyta</taxon>
        <taxon>Embryophyta</taxon>
        <taxon>Tracheophyta</taxon>
        <taxon>Spermatophyta</taxon>
        <taxon>Magnoliopsida</taxon>
        <taxon>eudicotyledons</taxon>
        <taxon>Gunneridae</taxon>
        <taxon>Pentapetalae</taxon>
        <taxon>rosids</taxon>
        <taxon>fabids</taxon>
        <taxon>Malpighiales</taxon>
        <taxon>Salicaceae</taxon>
        <taxon>Saliceae</taxon>
        <taxon>Salix</taxon>
    </lineage>
</organism>
<dbReference type="AlphaFoldDB" id="A0AAD6KPM9"/>
<proteinExistence type="predicted"/>
<dbReference type="Proteomes" id="UP001162972">
    <property type="component" value="Chromosome 1"/>
</dbReference>
<keyword evidence="2" id="KW-1185">Reference proteome</keyword>
<reference evidence="1 2" key="1">
    <citation type="journal article" date="2023" name="Int. J. Mol. Sci.">
        <title>De Novo Assembly and Annotation of 11 Diverse Shrub Willow (Salix) Genomes Reveals Novel Gene Organization in Sex-Linked Regions.</title>
        <authorList>
            <person name="Hyden B."/>
            <person name="Feng K."/>
            <person name="Yates T.B."/>
            <person name="Jawdy S."/>
            <person name="Cereghino C."/>
            <person name="Smart L.B."/>
            <person name="Muchero W."/>
        </authorList>
    </citation>
    <scope>NUCLEOTIDE SEQUENCE [LARGE SCALE GENOMIC DNA]</scope>
    <source>
        <tissue evidence="1">Shoot tip</tissue>
    </source>
</reference>
<comment type="caution">
    <text evidence="1">The sequence shown here is derived from an EMBL/GenBank/DDBJ whole genome shotgun (WGS) entry which is preliminary data.</text>
</comment>
<evidence type="ECO:0000313" key="1">
    <source>
        <dbReference type="EMBL" id="KAJ6427216.1"/>
    </source>
</evidence>
<evidence type="ECO:0000313" key="2">
    <source>
        <dbReference type="Proteomes" id="UP001162972"/>
    </source>
</evidence>